<evidence type="ECO:0000256" key="1">
    <source>
        <dbReference type="SAM" id="SignalP"/>
    </source>
</evidence>
<feature type="domain" description="Ice-binding protein C-terminal" evidence="2">
    <location>
        <begin position="241"/>
        <end position="263"/>
    </location>
</feature>
<proteinExistence type="predicted"/>
<dbReference type="NCBIfam" id="TIGR02595">
    <property type="entry name" value="PEP_CTERM"/>
    <property type="match status" value="1"/>
</dbReference>
<reference evidence="3 4" key="1">
    <citation type="submission" date="2014-02" db="EMBL/GenBank/DDBJ databases">
        <title>Expanding our view of genomic diversity in Candidatus Accumulibacter clades.</title>
        <authorList>
            <person name="Skennerton C.T."/>
            <person name="Barr J.J."/>
            <person name="Slater F.R."/>
            <person name="Bond P.L."/>
            <person name="Tyson G.W."/>
        </authorList>
    </citation>
    <scope>NUCLEOTIDE SEQUENCE [LARGE SCALE GENOMIC DNA]</scope>
    <source>
        <strain evidence="4">BA-91</strain>
    </source>
</reference>
<evidence type="ECO:0000313" key="4">
    <source>
        <dbReference type="Proteomes" id="UP000020077"/>
    </source>
</evidence>
<evidence type="ECO:0000259" key="2">
    <source>
        <dbReference type="Pfam" id="PF07589"/>
    </source>
</evidence>
<name>A0A080LXJ2_9PROT</name>
<dbReference type="InterPro" id="IPR013424">
    <property type="entry name" value="Ice-binding_C"/>
</dbReference>
<feature type="signal peptide" evidence="1">
    <location>
        <begin position="1"/>
        <end position="22"/>
    </location>
</feature>
<gene>
    <name evidence="3" type="ORF">AW09_001165</name>
</gene>
<dbReference type="Proteomes" id="UP000020077">
    <property type="component" value="Unassembled WGS sequence"/>
</dbReference>
<comment type="caution">
    <text evidence="3">The sequence shown here is derived from an EMBL/GenBank/DDBJ whole genome shotgun (WGS) entry which is preliminary data.</text>
</comment>
<evidence type="ECO:0000313" key="3">
    <source>
        <dbReference type="EMBL" id="KFB73577.1"/>
    </source>
</evidence>
<dbReference type="Pfam" id="PF07589">
    <property type="entry name" value="PEP-CTERM"/>
    <property type="match status" value="1"/>
</dbReference>
<organism evidence="3 4">
    <name type="scientific">Candidatus Accumulibacter phosphatis</name>
    <dbReference type="NCBI Taxonomy" id="327160"/>
    <lineage>
        <taxon>Bacteria</taxon>
        <taxon>Pseudomonadati</taxon>
        <taxon>Pseudomonadota</taxon>
        <taxon>Betaproteobacteria</taxon>
        <taxon>Candidatus Accumulibacter</taxon>
    </lineage>
</organism>
<keyword evidence="1" id="KW-0732">Signal</keyword>
<feature type="chain" id="PRO_5001750932" evidence="1">
    <location>
        <begin position="23"/>
        <end position="265"/>
    </location>
</feature>
<dbReference type="AlphaFoldDB" id="A0A080LXJ2"/>
<accession>A0A080LXJ2</accession>
<protein>
    <submittedName>
        <fullName evidence="3">PEP-CTERM motif protein</fullName>
    </submittedName>
</protein>
<dbReference type="EMBL" id="JDVG02000198">
    <property type="protein sequence ID" value="KFB73577.1"/>
    <property type="molecule type" value="Genomic_DNA"/>
</dbReference>
<sequence length="265" mass="27404">MKKTTRALGTLAIALCSGAASAAPIFWTDWTGGDLDAGSGFQAQGTITTGSSSVTVTYTNAQGIGFYQPSGGIDYWQNNRAGRNPATSPYTSAAVDNIPTGNDIVALSQRGLQTLNFSQAVANPVFAFVSLNGNGYAFNRDFELLSLGGVDGNDCGYWGCGGASKVVVDLGGGNFEYQLNSNNVGGSEPHGALRFLGTFDTVTWRSSSNEYWNGFTVGVQDTAVDFCSANPTAPGCTPSGVPEPASLALLGLGLAGLAIGRRRKL</sequence>